<evidence type="ECO:0000259" key="7">
    <source>
        <dbReference type="PROSITE" id="PS50850"/>
    </source>
</evidence>
<evidence type="ECO:0000256" key="5">
    <source>
        <dbReference type="SAM" id="MobiDB-lite"/>
    </source>
</evidence>
<evidence type="ECO:0000313" key="9">
    <source>
        <dbReference type="Proteomes" id="UP001063166"/>
    </source>
</evidence>
<dbReference type="GO" id="GO:0005777">
    <property type="term" value="C:peroxisome"/>
    <property type="evidence" value="ECO:0007669"/>
    <property type="project" value="InterPro"/>
</dbReference>
<feature type="transmembrane region" description="Helical" evidence="6">
    <location>
        <begin position="761"/>
        <end position="781"/>
    </location>
</feature>
<feature type="transmembrane region" description="Helical" evidence="6">
    <location>
        <begin position="859"/>
        <end position="878"/>
    </location>
</feature>
<gene>
    <name evidence="8" type="ORF">LshimejAT787_0900800</name>
</gene>
<organism evidence="8 9">
    <name type="scientific">Lyophyllum shimeji</name>
    <name type="common">Hon-shimeji</name>
    <name type="synonym">Tricholoma shimeji</name>
    <dbReference type="NCBI Taxonomy" id="47721"/>
    <lineage>
        <taxon>Eukaryota</taxon>
        <taxon>Fungi</taxon>
        <taxon>Dikarya</taxon>
        <taxon>Basidiomycota</taxon>
        <taxon>Agaricomycotina</taxon>
        <taxon>Agaricomycetes</taxon>
        <taxon>Agaricomycetidae</taxon>
        <taxon>Agaricales</taxon>
        <taxon>Tricholomatineae</taxon>
        <taxon>Lyophyllaceae</taxon>
        <taxon>Lyophyllum</taxon>
    </lineage>
</organism>
<feature type="compositionally biased region" description="Polar residues" evidence="5">
    <location>
        <begin position="1"/>
        <end position="13"/>
    </location>
</feature>
<dbReference type="GO" id="GO:0022857">
    <property type="term" value="F:transmembrane transporter activity"/>
    <property type="evidence" value="ECO:0007669"/>
    <property type="project" value="InterPro"/>
</dbReference>
<keyword evidence="9" id="KW-1185">Reference proteome</keyword>
<feature type="transmembrane region" description="Helical" evidence="6">
    <location>
        <begin position="551"/>
        <end position="570"/>
    </location>
</feature>
<evidence type="ECO:0000256" key="2">
    <source>
        <dbReference type="ARBA" id="ARBA00022692"/>
    </source>
</evidence>
<feature type="transmembrane region" description="Helical" evidence="6">
    <location>
        <begin position="610"/>
        <end position="631"/>
    </location>
</feature>
<feature type="compositionally biased region" description="Pro residues" evidence="5">
    <location>
        <begin position="56"/>
        <end position="65"/>
    </location>
</feature>
<keyword evidence="2 6" id="KW-0812">Transmembrane</keyword>
<dbReference type="SUPFAM" id="SSF103473">
    <property type="entry name" value="MFS general substrate transporter"/>
    <property type="match status" value="1"/>
</dbReference>
<evidence type="ECO:0000256" key="4">
    <source>
        <dbReference type="ARBA" id="ARBA00023136"/>
    </source>
</evidence>
<keyword evidence="4 6" id="KW-0472">Membrane</keyword>
<dbReference type="InterPro" id="IPR036259">
    <property type="entry name" value="MFS_trans_sf"/>
</dbReference>
<dbReference type="EMBL" id="BRPK01000009">
    <property type="protein sequence ID" value="GLB40865.1"/>
    <property type="molecule type" value="Genomic_DNA"/>
</dbReference>
<dbReference type="Pfam" id="PF04614">
    <property type="entry name" value="Pex19"/>
    <property type="match status" value="1"/>
</dbReference>
<feature type="compositionally biased region" description="Polar residues" evidence="5">
    <location>
        <begin position="223"/>
        <end position="234"/>
    </location>
</feature>
<evidence type="ECO:0000256" key="1">
    <source>
        <dbReference type="ARBA" id="ARBA00004141"/>
    </source>
</evidence>
<feature type="transmembrane region" description="Helical" evidence="6">
    <location>
        <begin position="576"/>
        <end position="598"/>
    </location>
</feature>
<feature type="compositionally biased region" description="Basic and acidic residues" evidence="5">
    <location>
        <begin position="213"/>
        <end position="222"/>
    </location>
</feature>
<proteinExistence type="predicted"/>
<dbReference type="Gene3D" id="1.20.120.900">
    <property type="entry name" value="Pex19, mPTS binding domain"/>
    <property type="match status" value="1"/>
</dbReference>
<feature type="compositionally biased region" description="Polar residues" evidence="5">
    <location>
        <begin position="197"/>
        <end position="211"/>
    </location>
</feature>
<dbReference type="OrthoDB" id="6770063at2759"/>
<sequence>MATPSKTKPTLSSPLEEEEDLDELDDVLDQFTPATTTTTSSTTKASTTTTQQPQSPRLPAPPPPTATFGRPRTNTRGAGLDPTEEMDEDALSAEFARELAKGMESLMREISGGSLPGEERKDGEGQGQGEAGKGKDGDEEETARMFKAAWEKMLVEEMNGMGAGDKSLEGLQEFLGQGQGAAKDAAAGKGKAAEGQSTAGAGTTSDFQSKIRQAMDRIRESESNLQADSASKSTAGPAGATPDSLEALLSSLKDLSVGEGEDEDELAGILEGMMEQLMGKEILEEPLRELADKFPGYLENPPAPLPREERERYEKQLSSVRQILAVFDKPSYSDKNPEDRKTISDLMAELQSYGSPPSEIMGPLPAGFNLGPDDKAATYNIYFYLAAGSRAGDKSFDTPERLSGGNLYNHNWRGAAPRLPPHPSFPQMPRDPEESSQTPTLGSEGKHANGQVNEESSDVIVVDWEGPTDPANPKNWTYRRKWAATLVVSSFTFISPISSSMVAPAAAQVAKEFGVTSTAVIAMMTSVFVLGYAFGPLILGPLSEIFGRSRVLQLANLFYFAWNLGCGFAQSKGQFIAFRFLAGLGGSAPLSIGGGVLGDVWQPEERGKAIAIYSLAPLLGPVVGPVCGAWIAQRSTWRWVFWSTSAVDAAIQVSGLFFLQETFAPLLLERKAEKIRKTMDVEKGEKKAVRTIFEAKGVERSWPHIFRKALTRPFLLFWHEQIMQLLGVYMAFIYGLLYLFLTTMPAIFADIYHHKPGIAGLHYIALGVGLTCASQMNARFMDRIYRYFKNKNNGVGEPEFRLPSMVPGTIFLPLGLLLSGWAAQHHLHWIVTDIGIAFVGAGTILVFQSVQTYVVDAFTLHAASALAAVSFLRSMAGFGFPLFAPAMYKALGYGKGDTILAAVAIALGCPAPWLFWKFGKQIRMKSKYAHKQ</sequence>
<dbReference type="InterPro" id="IPR006708">
    <property type="entry name" value="Pex19"/>
</dbReference>
<dbReference type="CDD" id="cd17323">
    <property type="entry name" value="MFS_Tpo1_MDR_like"/>
    <property type="match status" value="1"/>
</dbReference>
<dbReference type="InterPro" id="IPR011701">
    <property type="entry name" value="MFS"/>
</dbReference>
<dbReference type="Proteomes" id="UP001063166">
    <property type="component" value="Unassembled WGS sequence"/>
</dbReference>
<feature type="transmembrane region" description="Helical" evidence="6">
    <location>
        <begin position="802"/>
        <end position="821"/>
    </location>
</feature>
<reference evidence="8" key="1">
    <citation type="submission" date="2022-07" db="EMBL/GenBank/DDBJ databases">
        <title>The genome of Lyophyllum shimeji provides insight into the initial evolution of ectomycorrhizal fungal genome.</title>
        <authorList>
            <person name="Kobayashi Y."/>
            <person name="Shibata T."/>
            <person name="Hirakawa H."/>
            <person name="Shigenobu S."/>
            <person name="Nishiyama T."/>
            <person name="Yamada A."/>
            <person name="Hasebe M."/>
            <person name="Kawaguchi M."/>
        </authorList>
    </citation>
    <scope>NUCLEOTIDE SEQUENCE</scope>
    <source>
        <strain evidence="8">AT787</strain>
    </source>
</reference>
<name>A0A9P3PRU4_LYOSH</name>
<feature type="transmembrane region" description="Helical" evidence="6">
    <location>
        <begin position="519"/>
        <end position="539"/>
    </location>
</feature>
<dbReference type="AlphaFoldDB" id="A0A9P3PRU4"/>
<feature type="region of interest" description="Disordered" evidence="5">
    <location>
        <begin position="1"/>
        <end position="145"/>
    </location>
</feature>
<keyword evidence="3 6" id="KW-1133">Transmembrane helix</keyword>
<feature type="compositionally biased region" description="Low complexity" evidence="5">
    <location>
        <begin position="32"/>
        <end position="55"/>
    </location>
</feature>
<feature type="compositionally biased region" description="Acidic residues" evidence="5">
    <location>
        <begin position="15"/>
        <end position="28"/>
    </location>
</feature>
<comment type="subcellular location">
    <subcellularLocation>
        <location evidence="1">Membrane</location>
        <topology evidence="1">Multi-pass membrane protein</topology>
    </subcellularLocation>
</comment>
<dbReference type="Gene3D" id="1.20.1250.20">
    <property type="entry name" value="MFS general substrate transporter like domains"/>
    <property type="match status" value="1"/>
</dbReference>
<dbReference type="FunFam" id="1.20.1250.20:FF:000011">
    <property type="entry name" value="MFS multidrug transporter, putative"/>
    <property type="match status" value="1"/>
</dbReference>
<evidence type="ECO:0000313" key="8">
    <source>
        <dbReference type="EMBL" id="GLB40865.1"/>
    </source>
</evidence>
<feature type="compositionally biased region" description="Acidic residues" evidence="5">
    <location>
        <begin position="82"/>
        <end position="91"/>
    </location>
</feature>
<dbReference type="Pfam" id="PF07690">
    <property type="entry name" value="MFS_1"/>
    <property type="match status" value="1"/>
</dbReference>
<feature type="domain" description="Major facilitator superfamily (MFS) profile" evidence="7">
    <location>
        <begin position="484"/>
        <end position="920"/>
    </location>
</feature>
<evidence type="ECO:0000256" key="3">
    <source>
        <dbReference type="ARBA" id="ARBA00022989"/>
    </source>
</evidence>
<feature type="compositionally biased region" description="Low complexity" evidence="5">
    <location>
        <begin position="177"/>
        <end position="196"/>
    </location>
</feature>
<accession>A0A9P3PRU4</accession>
<feature type="transmembrane region" description="Helical" evidence="6">
    <location>
        <begin position="898"/>
        <end position="916"/>
    </location>
</feature>
<dbReference type="InterPro" id="IPR020846">
    <property type="entry name" value="MFS_dom"/>
</dbReference>
<dbReference type="PROSITE" id="PS50850">
    <property type="entry name" value="MFS"/>
    <property type="match status" value="1"/>
</dbReference>
<dbReference type="InterPro" id="IPR038322">
    <property type="entry name" value="Pex19_C_sf"/>
</dbReference>
<feature type="transmembrane region" description="Helical" evidence="6">
    <location>
        <begin position="722"/>
        <end position="741"/>
    </location>
</feature>
<dbReference type="PANTHER" id="PTHR23502">
    <property type="entry name" value="MAJOR FACILITATOR SUPERFAMILY"/>
    <property type="match status" value="1"/>
</dbReference>
<comment type="caution">
    <text evidence="8">The sequence shown here is derived from an EMBL/GenBank/DDBJ whole genome shotgun (WGS) entry which is preliminary data.</text>
</comment>
<dbReference type="GO" id="GO:0016020">
    <property type="term" value="C:membrane"/>
    <property type="evidence" value="ECO:0007669"/>
    <property type="project" value="UniProtKB-SubCell"/>
</dbReference>
<feature type="transmembrane region" description="Helical" evidence="6">
    <location>
        <begin position="827"/>
        <end position="847"/>
    </location>
</feature>
<feature type="region of interest" description="Disordered" evidence="5">
    <location>
        <begin position="177"/>
        <end position="247"/>
    </location>
</feature>
<feature type="region of interest" description="Disordered" evidence="5">
    <location>
        <begin position="407"/>
        <end position="452"/>
    </location>
</feature>
<feature type="transmembrane region" description="Helical" evidence="6">
    <location>
        <begin position="482"/>
        <end position="507"/>
    </location>
</feature>
<evidence type="ECO:0000256" key="6">
    <source>
        <dbReference type="SAM" id="Phobius"/>
    </source>
</evidence>
<dbReference type="PANTHER" id="PTHR23502:SF60">
    <property type="entry name" value="MAJOR FACILITATOR SUPERFAMILY (MFS) PROFILE DOMAIN-CONTAINING PROTEIN-RELATED"/>
    <property type="match status" value="1"/>
</dbReference>
<feature type="transmembrane region" description="Helical" evidence="6">
    <location>
        <begin position="651"/>
        <end position="668"/>
    </location>
</feature>
<protein>
    <submittedName>
        <fullName evidence="8">Mfs polyamine transporter</fullName>
    </submittedName>
</protein>